<dbReference type="Proteomes" id="UP001304300">
    <property type="component" value="Chromosome"/>
</dbReference>
<dbReference type="SUPFAM" id="SSF53098">
    <property type="entry name" value="Ribonuclease H-like"/>
    <property type="match status" value="1"/>
</dbReference>
<accession>A0AAQ3QWY0</accession>
<protein>
    <submittedName>
        <fullName evidence="1">Uncharacterized protein</fullName>
    </submittedName>
</protein>
<dbReference type="RefSeq" id="WP_317835682.1">
    <property type="nucleotide sequence ID" value="NZ_CP136920.1"/>
</dbReference>
<dbReference type="GO" id="GO:0003676">
    <property type="term" value="F:nucleic acid binding"/>
    <property type="evidence" value="ECO:0007669"/>
    <property type="project" value="InterPro"/>
</dbReference>
<name>A0AAQ3QWY0_9BACT</name>
<evidence type="ECO:0000313" key="2">
    <source>
        <dbReference type="Proteomes" id="UP001304300"/>
    </source>
</evidence>
<reference evidence="1 2" key="1">
    <citation type="submission" date="2023-10" db="EMBL/GenBank/DDBJ databases">
        <title>Rubellicoccus peritrichatus gen. nov., sp. nov., isolated from an algae of coral reef tank.</title>
        <authorList>
            <person name="Luo J."/>
        </authorList>
    </citation>
    <scope>NUCLEOTIDE SEQUENCE [LARGE SCALE GENOMIC DNA]</scope>
    <source>
        <strain evidence="1 2">CR14</strain>
    </source>
</reference>
<dbReference type="AlphaFoldDB" id="A0AAQ3QWY0"/>
<dbReference type="EMBL" id="CP136920">
    <property type="protein sequence ID" value="WOO43143.1"/>
    <property type="molecule type" value="Genomic_DNA"/>
</dbReference>
<dbReference type="InterPro" id="IPR012337">
    <property type="entry name" value="RNaseH-like_sf"/>
</dbReference>
<keyword evidence="2" id="KW-1185">Reference proteome</keyword>
<dbReference type="InterPro" id="IPR036397">
    <property type="entry name" value="RNaseH_sf"/>
</dbReference>
<dbReference type="Gene3D" id="3.30.420.10">
    <property type="entry name" value="Ribonuclease H-like superfamily/Ribonuclease H"/>
    <property type="match status" value="1"/>
</dbReference>
<gene>
    <name evidence="1" type="ORF">RZN69_08560</name>
</gene>
<dbReference type="KEGG" id="puo:RZN69_08560"/>
<sequence length="155" mass="16819">MKAGQIVIGIDPGKSGGLCALGESTARSRPMPEPTAVKEWLESLIDQFGRESLLAIIEEPPRFVAGNSNTGSTMIVLGENYGLMKGLIIGLGIPMRKVRPQEWQKGLPGLKGLKGAERKRALKNLANERFPQLAPTLKSCDAILIAQWGRLKEVM</sequence>
<organism evidence="1 2">
    <name type="scientific">Rubellicoccus peritrichatus</name>
    <dbReference type="NCBI Taxonomy" id="3080537"/>
    <lineage>
        <taxon>Bacteria</taxon>
        <taxon>Pseudomonadati</taxon>
        <taxon>Verrucomicrobiota</taxon>
        <taxon>Opitutia</taxon>
        <taxon>Puniceicoccales</taxon>
        <taxon>Cerasicoccaceae</taxon>
        <taxon>Rubellicoccus</taxon>
    </lineage>
</organism>
<proteinExistence type="predicted"/>
<evidence type="ECO:0000313" key="1">
    <source>
        <dbReference type="EMBL" id="WOO43143.1"/>
    </source>
</evidence>